<evidence type="ECO:0000259" key="5">
    <source>
        <dbReference type="PROSITE" id="PS50174"/>
    </source>
</evidence>
<dbReference type="AlphaFoldDB" id="A0A0B2V6Z1"/>
<evidence type="ECO:0000313" key="6">
    <source>
        <dbReference type="EMBL" id="KHN76735.1"/>
    </source>
</evidence>
<dbReference type="SMART" id="SM00443">
    <property type="entry name" value="G_patch"/>
    <property type="match status" value="1"/>
</dbReference>
<dbReference type="InterPro" id="IPR039249">
    <property type="entry name" value="GPATCH11"/>
</dbReference>
<evidence type="ECO:0000256" key="3">
    <source>
        <dbReference type="ARBA" id="ARBA00030688"/>
    </source>
</evidence>
<protein>
    <recommendedName>
        <fullName evidence="2">G patch domain-containing protein 11</fullName>
    </recommendedName>
    <alternativeName>
        <fullName evidence="3">Coiled-coil domain-containing protein 75</fullName>
    </alternativeName>
</protein>
<keyword evidence="7" id="KW-1185">Reference proteome</keyword>
<feature type="compositionally biased region" description="Polar residues" evidence="4">
    <location>
        <begin position="62"/>
        <end position="72"/>
    </location>
</feature>
<dbReference type="InterPro" id="IPR025239">
    <property type="entry name" value="DUF4187"/>
</dbReference>
<feature type="region of interest" description="Disordered" evidence="4">
    <location>
        <begin position="16"/>
        <end position="35"/>
    </location>
</feature>
<evidence type="ECO:0000256" key="2">
    <source>
        <dbReference type="ARBA" id="ARBA00021978"/>
    </source>
</evidence>
<evidence type="ECO:0000313" key="7">
    <source>
        <dbReference type="Proteomes" id="UP000031036"/>
    </source>
</evidence>
<dbReference type="STRING" id="6265.A0A0B2V6Z1"/>
<accession>A0A0B2V6Z1</accession>
<dbReference type="OMA" id="YLRESHF"/>
<dbReference type="Pfam" id="PF13821">
    <property type="entry name" value="DUF4187"/>
    <property type="match status" value="1"/>
</dbReference>
<organism evidence="6 7">
    <name type="scientific">Toxocara canis</name>
    <name type="common">Canine roundworm</name>
    <dbReference type="NCBI Taxonomy" id="6265"/>
    <lineage>
        <taxon>Eukaryota</taxon>
        <taxon>Metazoa</taxon>
        <taxon>Ecdysozoa</taxon>
        <taxon>Nematoda</taxon>
        <taxon>Chromadorea</taxon>
        <taxon>Rhabditida</taxon>
        <taxon>Spirurina</taxon>
        <taxon>Ascaridomorpha</taxon>
        <taxon>Ascaridoidea</taxon>
        <taxon>Toxocaridae</taxon>
        <taxon>Toxocara</taxon>
    </lineage>
</organism>
<dbReference type="OrthoDB" id="786951at2759"/>
<gene>
    <name evidence="6" type="primary">gpatch11</name>
    <name evidence="6" type="ORF">Tcan_04666</name>
</gene>
<dbReference type="SMART" id="SM01173">
    <property type="entry name" value="DUF4187"/>
    <property type="match status" value="1"/>
</dbReference>
<dbReference type="Pfam" id="PF01585">
    <property type="entry name" value="G-patch"/>
    <property type="match status" value="1"/>
</dbReference>
<dbReference type="PANTHER" id="PTHR21032:SF0">
    <property type="entry name" value="G PATCH DOMAIN-CONTAINING PROTEIN 11"/>
    <property type="match status" value="1"/>
</dbReference>
<proteinExistence type="inferred from homology"/>
<dbReference type="Proteomes" id="UP000031036">
    <property type="component" value="Unassembled WGS sequence"/>
</dbReference>
<dbReference type="GO" id="GO:0000776">
    <property type="term" value="C:kinetochore"/>
    <property type="evidence" value="ECO:0007669"/>
    <property type="project" value="TreeGrafter"/>
</dbReference>
<dbReference type="PANTHER" id="PTHR21032">
    <property type="entry name" value="G PATCH DOMAIN-CONTAINING PROTEIN 11"/>
    <property type="match status" value="1"/>
</dbReference>
<comment type="similarity">
    <text evidence="1">Belongs to the GPATCH11 family.</text>
</comment>
<reference evidence="6 7" key="1">
    <citation type="submission" date="2014-11" db="EMBL/GenBank/DDBJ databases">
        <title>Genetic blueprint of the zoonotic pathogen Toxocara canis.</title>
        <authorList>
            <person name="Zhu X.-Q."/>
            <person name="Korhonen P.K."/>
            <person name="Cai H."/>
            <person name="Young N.D."/>
            <person name="Nejsum P."/>
            <person name="von Samson-Himmelstjerna G."/>
            <person name="Boag P.R."/>
            <person name="Tan P."/>
            <person name="Li Q."/>
            <person name="Min J."/>
            <person name="Yang Y."/>
            <person name="Wang X."/>
            <person name="Fang X."/>
            <person name="Hall R.S."/>
            <person name="Hofmann A."/>
            <person name="Sternberg P.W."/>
            <person name="Jex A.R."/>
            <person name="Gasser R.B."/>
        </authorList>
    </citation>
    <scope>NUCLEOTIDE SEQUENCE [LARGE SCALE GENOMIC DNA]</scope>
    <source>
        <strain evidence="6">PN_DK_2014</strain>
    </source>
</reference>
<name>A0A0B2V6Z1_TOXCA</name>
<evidence type="ECO:0000256" key="1">
    <source>
        <dbReference type="ARBA" id="ARBA00007140"/>
    </source>
</evidence>
<sequence>MMYNDAKCVILVGEYTNDQGGGQEPSKSGNSRLRNEIGRDWRIAVSGEMDTTKQRMLEDNVRSSGVTETSDVVGSEDGDAEDDYMSDVFTSVVLDVRPGIAVGRSQRRIMKIEAERNEVEERIRSIPKRADLEREMRESALSKPIGEESKGFALLAKMGYRPGMSLGKQKQGIEEGIKEPIAIDFKTCRTGLGHKALEEEKKKQRNAILQKRLAARTNSNQFLLVDFRKRQRIASVQKQLVGDVMKSRKACQELDLRNGLELPSNAYFWPIYMEGIEEEQVTSKRANVIGEEQQEEMIFKYSNGKLAPAEPKLIELPETELMDKLEDVTAYLREKHRYCVWCGCQFETAEELDGQCPGSTRADHEGIDDE</sequence>
<dbReference type="GO" id="GO:0003676">
    <property type="term" value="F:nucleic acid binding"/>
    <property type="evidence" value="ECO:0007669"/>
    <property type="project" value="InterPro"/>
</dbReference>
<dbReference type="PROSITE" id="PS50174">
    <property type="entry name" value="G_PATCH"/>
    <property type="match status" value="1"/>
</dbReference>
<dbReference type="InterPro" id="IPR000467">
    <property type="entry name" value="G_patch_dom"/>
</dbReference>
<evidence type="ECO:0000256" key="4">
    <source>
        <dbReference type="SAM" id="MobiDB-lite"/>
    </source>
</evidence>
<feature type="domain" description="G-patch" evidence="5">
    <location>
        <begin position="147"/>
        <end position="197"/>
    </location>
</feature>
<dbReference type="EMBL" id="JPKZ01002440">
    <property type="protein sequence ID" value="KHN76735.1"/>
    <property type="molecule type" value="Genomic_DNA"/>
</dbReference>
<comment type="caution">
    <text evidence="6">The sequence shown here is derived from an EMBL/GenBank/DDBJ whole genome shotgun (WGS) entry which is preliminary data.</text>
</comment>
<feature type="region of interest" description="Disordered" evidence="4">
    <location>
        <begin position="59"/>
        <end position="81"/>
    </location>
</feature>